<feature type="transmembrane region" description="Helical" evidence="6">
    <location>
        <begin position="42"/>
        <end position="62"/>
    </location>
</feature>
<evidence type="ECO:0000313" key="7">
    <source>
        <dbReference type="EMBL" id="EAR83001.2"/>
    </source>
</evidence>
<dbReference type="AlphaFoldDB" id="Q22CJ1"/>
<comment type="subcellular location">
    <subcellularLocation>
        <location evidence="1">Membrane</location>
        <topology evidence="1">Multi-pass membrane protein</topology>
    </subcellularLocation>
</comment>
<name>Q22CJ1_TETTS</name>
<evidence type="ECO:0000256" key="4">
    <source>
        <dbReference type="ARBA" id="ARBA00022989"/>
    </source>
</evidence>
<dbReference type="OrthoDB" id="340608at2759"/>
<dbReference type="GO" id="GO:0005886">
    <property type="term" value="C:plasma membrane"/>
    <property type="evidence" value="ECO:0007669"/>
    <property type="project" value="TreeGrafter"/>
</dbReference>
<keyword evidence="8" id="KW-1185">Reference proteome</keyword>
<dbReference type="InParanoid" id="Q22CJ1"/>
<dbReference type="HOGENOM" id="CLU_025025_1_2_1"/>
<keyword evidence="3 6" id="KW-0812">Transmembrane</keyword>
<evidence type="ECO:0000313" key="8">
    <source>
        <dbReference type="Proteomes" id="UP000009168"/>
    </source>
</evidence>
<feature type="transmembrane region" description="Helical" evidence="6">
    <location>
        <begin position="281"/>
        <end position="304"/>
    </location>
</feature>
<dbReference type="RefSeq" id="XP_001030664.2">
    <property type="nucleotide sequence ID" value="XM_001030664.2"/>
</dbReference>
<dbReference type="InterPro" id="IPR005045">
    <property type="entry name" value="CDC50/LEM3_fam"/>
</dbReference>
<evidence type="ECO:0000256" key="3">
    <source>
        <dbReference type="ARBA" id="ARBA00022692"/>
    </source>
</evidence>
<keyword evidence="5 6" id="KW-0472">Membrane</keyword>
<dbReference type="PANTHER" id="PTHR10926:SF0">
    <property type="entry name" value="CDC50, ISOFORM A"/>
    <property type="match status" value="1"/>
</dbReference>
<dbReference type="EMBL" id="GG662496">
    <property type="protein sequence ID" value="EAR83001.2"/>
    <property type="molecule type" value="Genomic_DNA"/>
</dbReference>
<protein>
    <submittedName>
        <fullName evidence="7">Ligand-effect modulator 3 LEM3 family protein</fullName>
    </submittedName>
</protein>
<dbReference type="FunCoup" id="Q22CJ1">
    <property type="interactions" value="87"/>
</dbReference>
<gene>
    <name evidence="7" type="ORF">TTHERM_01043180</name>
</gene>
<accession>Q22CJ1</accession>
<reference evidence="8" key="1">
    <citation type="journal article" date="2006" name="PLoS Biol.">
        <title>Macronuclear genome sequence of the ciliate Tetrahymena thermophila, a model eukaryote.</title>
        <authorList>
            <person name="Eisen J.A."/>
            <person name="Coyne R.S."/>
            <person name="Wu M."/>
            <person name="Wu D."/>
            <person name="Thiagarajan M."/>
            <person name="Wortman J.R."/>
            <person name="Badger J.H."/>
            <person name="Ren Q."/>
            <person name="Amedeo P."/>
            <person name="Jones K.M."/>
            <person name="Tallon L.J."/>
            <person name="Delcher A.L."/>
            <person name="Salzberg S.L."/>
            <person name="Silva J.C."/>
            <person name="Haas B.J."/>
            <person name="Majoros W.H."/>
            <person name="Farzad M."/>
            <person name="Carlton J.M."/>
            <person name="Smith R.K. Jr."/>
            <person name="Garg J."/>
            <person name="Pearlman R.E."/>
            <person name="Karrer K.M."/>
            <person name="Sun L."/>
            <person name="Manning G."/>
            <person name="Elde N.C."/>
            <person name="Turkewitz A.P."/>
            <person name="Asai D.J."/>
            <person name="Wilkes D.E."/>
            <person name="Wang Y."/>
            <person name="Cai H."/>
            <person name="Collins K."/>
            <person name="Stewart B.A."/>
            <person name="Lee S.R."/>
            <person name="Wilamowska K."/>
            <person name="Weinberg Z."/>
            <person name="Ruzzo W.L."/>
            <person name="Wloga D."/>
            <person name="Gaertig J."/>
            <person name="Frankel J."/>
            <person name="Tsao C.-C."/>
            <person name="Gorovsky M.A."/>
            <person name="Keeling P.J."/>
            <person name="Waller R.F."/>
            <person name="Patron N.J."/>
            <person name="Cherry J.M."/>
            <person name="Stover N.A."/>
            <person name="Krieger C.J."/>
            <person name="del Toro C."/>
            <person name="Ryder H.F."/>
            <person name="Williamson S.C."/>
            <person name="Barbeau R.A."/>
            <person name="Hamilton E.P."/>
            <person name="Orias E."/>
        </authorList>
    </citation>
    <scope>NUCLEOTIDE SEQUENCE [LARGE SCALE GENOMIC DNA]</scope>
    <source>
        <strain evidence="8">SB210</strain>
    </source>
</reference>
<dbReference type="eggNOG" id="KOG2952">
    <property type="taxonomic scope" value="Eukaryota"/>
</dbReference>
<dbReference type="Proteomes" id="UP000009168">
    <property type="component" value="Unassembled WGS sequence"/>
</dbReference>
<dbReference type="Pfam" id="PF03381">
    <property type="entry name" value="CDC50"/>
    <property type="match status" value="1"/>
</dbReference>
<dbReference type="GO" id="GO:0005783">
    <property type="term" value="C:endoplasmic reticulum"/>
    <property type="evidence" value="ECO:0007669"/>
    <property type="project" value="TreeGrafter"/>
</dbReference>
<evidence type="ECO:0000256" key="5">
    <source>
        <dbReference type="ARBA" id="ARBA00023136"/>
    </source>
</evidence>
<organism evidence="7 8">
    <name type="scientific">Tetrahymena thermophila (strain SB210)</name>
    <dbReference type="NCBI Taxonomy" id="312017"/>
    <lineage>
        <taxon>Eukaryota</taxon>
        <taxon>Sar</taxon>
        <taxon>Alveolata</taxon>
        <taxon>Ciliophora</taxon>
        <taxon>Intramacronucleata</taxon>
        <taxon>Oligohymenophorea</taxon>
        <taxon>Hymenostomatida</taxon>
        <taxon>Tetrahymenina</taxon>
        <taxon>Tetrahymenidae</taxon>
        <taxon>Tetrahymena</taxon>
    </lineage>
</organism>
<sequence>MTDHNNTFGATMNKALKDDGDDFLNMALKKWKFNSKYKRNQIIFICLLVFFLTFGSVFTYYYTQIQQIKEQYDNQCSLNTRCQIQIDITQKMTQPIFFYYEIDNFYQTNRKFYQSKDTLQLKGEDRTISQLSSCAPYVTNQDMGKTLSFTGQTLNPQDPAIPCGLLSKLYFNDTYQLQSQNGTLIQIDQSQIAWTVDIDYNYKQTSDAPQKAWVDVTDEHFMVWMRTSGMGTFKKLWGRIKQDLPAGVYKLTINNQYNTSEYNGQKFFIITTSSPFGQKNIVLIVAYFSGALICIISVVSLYFFNKAKKDK</sequence>
<dbReference type="GeneID" id="7844675"/>
<proteinExistence type="inferred from homology"/>
<keyword evidence="4 6" id="KW-1133">Transmembrane helix</keyword>
<comment type="similarity">
    <text evidence="2">Belongs to the CDC50/LEM3 family.</text>
</comment>
<evidence type="ECO:0000256" key="1">
    <source>
        <dbReference type="ARBA" id="ARBA00004141"/>
    </source>
</evidence>
<dbReference type="STRING" id="312017.Q22CJ1"/>
<dbReference type="PANTHER" id="PTHR10926">
    <property type="entry name" value="CELL CYCLE CONTROL PROTEIN 50"/>
    <property type="match status" value="1"/>
</dbReference>
<evidence type="ECO:0000256" key="2">
    <source>
        <dbReference type="ARBA" id="ARBA00009457"/>
    </source>
</evidence>
<evidence type="ECO:0000256" key="6">
    <source>
        <dbReference type="SAM" id="Phobius"/>
    </source>
</evidence>
<dbReference type="KEGG" id="tet:TTHERM_01043180"/>
<dbReference type="GO" id="GO:0005794">
    <property type="term" value="C:Golgi apparatus"/>
    <property type="evidence" value="ECO:0007669"/>
    <property type="project" value="TreeGrafter"/>
</dbReference>